<dbReference type="Gene3D" id="3.40.50.2300">
    <property type="match status" value="1"/>
</dbReference>
<keyword evidence="3" id="KW-0805">Transcription regulation</keyword>
<reference evidence="10 11" key="1">
    <citation type="submission" date="2012-04" db="EMBL/GenBank/DDBJ databases">
        <title>Complete genome of Rhodanobacter sp. 2APBS1.</title>
        <authorList>
            <consortium name="US DOE Joint Genome Institute"/>
            <person name="Huntemann M."/>
            <person name="Wei C.-L."/>
            <person name="Han J."/>
            <person name="Detter J.C."/>
            <person name="Han C."/>
            <person name="Tapia R."/>
            <person name="Munk A.C.C."/>
            <person name="Chen A."/>
            <person name="Krypides N."/>
            <person name="Mavromatis K."/>
            <person name="Markowitz V."/>
            <person name="Szeto E."/>
            <person name="Ivanova N."/>
            <person name="Mikhailova N."/>
            <person name="Ovchinnikova G."/>
            <person name="Pagani I."/>
            <person name="Pati A."/>
            <person name="Goodwin L."/>
            <person name="Peters L."/>
            <person name="Pitluck S."/>
            <person name="Woyke T."/>
            <person name="Prakash O."/>
            <person name="Elkins J."/>
            <person name="Brown S."/>
            <person name="Palumbo A."/>
            <person name="Hemme C."/>
            <person name="Zhou J."/>
            <person name="Watson D."/>
            <person name="Jardine P."/>
            <person name="Kostka J."/>
            <person name="Green S."/>
        </authorList>
    </citation>
    <scope>NUCLEOTIDE SEQUENCE [LARGE SCALE GENOMIC DNA]</scope>
    <source>
        <strain evidence="10 11">2APBS1</strain>
    </source>
</reference>
<dbReference type="Pfam" id="PF00486">
    <property type="entry name" value="Trans_reg_C"/>
    <property type="match status" value="1"/>
</dbReference>
<keyword evidence="4 7" id="KW-0238">DNA-binding</keyword>
<evidence type="ECO:0000256" key="1">
    <source>
        <dbReference type="ARBA" id="ARBA00022553"/>
    </source>
</evidence>
<keyword evidence="5" id="KW-0804">Transcription</keyword>
<dbReference type="HOGENOM" id="CLU_000445_30_1_6"/>
<dbReference type="GO" id="GO:0005829">
    <property type="term" value="C:cytosol"/>
    <property type="evidence" value="ECO:0007669"/>
    <property type="project" value="TreeGrafter"/>
</dbReference>
<dbReference type="RefSeq" id="WP_015446997.1">
    <property type="nucleotide sequence ID" value="NC_020541.1"/>
</dbReference>
<dbReference type="PANTHER" id="PTHR48111:SF22">
    <property type="entry name" value="REGULATOR OF RPOS"/>
    <property type="match status" value="1"/>
</dbReference>
<evidence type="ECO:0000256" key="5">
    <source>
        <dbReference type="ARBA" id="ARBA00023163"/>
    </source>
</evidence>
<dbReference type="AlphaFoldDB" id="M4NBI8"/>
<dbReference type="InterPro" id="IPR036388">
    <property type="entry name" value="WH-like_DNA-bd_sf"/>
</dbReference>
<dbReference type="EMBL" id="CP003470">
    <property type="protein sequence ID" value="AGG88015.1"/>
    <property type="molecule type" value="Genomic_DNA"/>
</dbReference>
<evidence type="ECO:0000313" key="11">
    <source>
        <dbReference type="Proteomes" id="UP000011859"/>
    </source>
</evidence>
<dbReference type="GO" id="GO:0000156">
    <property type="term" value="F:phosphorelay response regulator activity"/>
    <property type="evidence" value="ECO:0007669"/>
    <property type="project" value="TreeGrafter"/>
</dbReference>
<dbReference type="SMART" id="SM00448">
    <property type="entry name" value="REC"/>
    <property type="match status" value="1"/>
</dbReference>
<organism evidence="10 11">
    <name type="scientific">Rhodanobacter denitrificans</name>
    <dbReference type="NCBI Taxonomy" id="666685"/>
    <lineage>
        <taxon>Bacteria</taxon>
        <taxon>Pseudomonadati</taxon>
        <taxon>Pseudomonadota</taxon>
        <taxon>Gammaproteobacteria</taxon>
        <taxon>Lysobacterales</taxon>
        <taxon>Rhodanobacteraceae</taxon>
        <taxon>Rhodanobacter</taxon>
    </lineage>
</organism>
<dbReference type="GeneID" id="72425833"/>
<evidence type="ECO:0000313" key="10">
    <source>
        <dbReference type="EMBL" id="AGG88015.1"/>
    </source>
</evidence>
<dbReference type="SUPFAM" id="SSF52172">
    <property type="entry name" value="CheY-like"/>
    <property type="match status" value="1"/>
</dbReference>
<keyword evidence="2" id="KW-0902">Two-component regulatory system</keyword>
<dbReference type="GO" id="GO:0000976">
    <property type="term" value="F:transcription cis-regulatory region binding"/>
    <property type="evidence" value="ECO:0007669"/>
    <property type="project" value="TreeGrafter"/>
</dbReference>
<dbReference type="InterPro" id="IPR001867">
    <property type="entry name" value="OmpR/PhoB-type_DNA-bd"/>
</dbReference>
<name>M4NBI8_9GAMM</name>
<dbReference type="PANTHER" id="PTHR48111">
    <property type="entry name" value="REGULATOR OF RPOS"/>
    <property type="match status" value="1"/>
</dbReference>
<dbReference type="GO" id="GO:0006355">
    <property type="term" value="P:regulation of DNA-templated transcription"/>
    <property type="evidence" value="ECO:0007669"/>
    <property type="project" value="InterPro"/>
</dbReference>
<dbReference type="Proteomes" id="UP000011859">
    <property type="component" value="Chromosome"/>
</dbReference>
<feature type="DNA-binding region" description="OmpR/PhoB-type" evidence="7">
    <location>
        <begin position="127"/>
        <end position="224"/>
    </location>
</feature>
<dbReference type="SUPFAM" id="SSF46894">
    <property type="entry name" value="C-terminal effector domain of the bipartite response regulators"/>
    <property type="match status" value="1"/>
</dbReference>
<sequence precursor="true">MLSRLLVVEDNHGLVSNLFAFFEPRGYTLDAAPDGVVGLQLAQTGNYDAMVLDWTLPRLEGKEVARRLRASGSDLPILMLTVRDELPDKLAGFGAGVDDYLTKPFAFDELAARVEALIARSQGRVAGKTLRIGDLSFNTSTQEIDRNGTALQLNASCKKILALLMTASPLVVARGTLESALWGDNPPDSDLLRSHVYDLRKAIDGPHENKLIQTVPKIGYRIIASEAIDG</sequence>
<feature type="modified residue" description="4-aspartylphosphate" evidence="6">
    <location>
        <position position="53"/>
    </location>
</feature>
<feature type="domain" description="OmpR/PhoB-type" evidence="9">
    <location>
        <begin position="127"/>
        <end position="224"/>
    </location>
</feature>
<dbReference type="PROSITE" id="PS50110">
    <property type="entry name" value="RESPONSE_REGULATORY"/>
    <property type="match status" value="1"/>
</dbReference>
<evidence type="ECO:0000256" key="2">
    <source>
        <dbReference type="ARBA" id="ARBA00023012"/>
    </source>
</evidence>
<dbReference type="Pfam" id="PF00072">
    <property type="entry name" value="Response_reg"/>
    <property type="match status" value="1"/>
</dbReference>
<dbReference type="InterPro" id="IPR001789">
    <property type="entry name" value="Sig_transdc_resp-reg_receiver"/>
</dbReference>
<evidence type="ECO:0000256" key="4">
    <source>
        <dbReference type="ARBA" id="ARBA00023125"/>
    </source>
</evidence>
<dbReference type="Gene3D" id="1.10.10.10">
    <property type="entry name" value="Winged helix-like DNA-binding domain superfamily/Winged helix DNA-binding domain"/>
    <property type="match status" value="1"/>
</dbReference>
<dbReference type="KEGG" id="rhd:R2APBS1_0852"/>
<feature type="domain" description="Response regulatory" evidence="8">
    <location>
        <begin position="4"/>
        <end position="118"/>
    </location>
</feature>
<evidence type="ECO:0000259" key="9">
    <source>
        <dbReference type="PROSITE" id="PS51755"/>
    </source>
</evidence>
<evidence type="ECO:0000256" key="6">
    <source>
        <dbReference type="PROSITE-ProRule" id="PRU00169"/>
    </source>
</evidence>
<evidence type="ECO:0000259" key="8">
    <source>
        <dbReference type="PROSITE" id="PS50110"/>
    </source>
</evidence>
<keyword evidence="1 6" id="KW-0597">Phosphoprotein</keyword>
<keyword evidence="11" id="KW-1185">Reference proteome</keyword>
<dbReference type="eggNOG" id="COG0745">
    <property type="taxonomic scope" value="Bacteria"/>
</dbReference>
<dbReference type="STRING" id="666685.R2APBS1_0852"/>
<proteinExistence type="predicted"/>
<dbReference type="GO" id="GO:0032993">
    <property type="term" value="C:protein-DNA complex"/>
    <property type="evidence" value="ECO:0007669"/>
    <property type="project" value="TreeGrafter"/>
</dbReference>
<dbReference type="InterPro" id="IPR016032">
    <property type="entry name" value="Sig_transdc_resp-reg_C-effctor"/>
</dbReference>
<dbReference type="Gene3D" id="6.10.250.690">
    <property type="match status" value="1"/>
</dbReference>
<evidence type="ECO:0000256" key="7">
    <source>
        <dbReference type="PROSITE-ProRule" id="PRU01091"/>
    </source>
</evidence>
<dbReference type="InterPro" id="IPR011006">
    <property type="entry name" value="CheY-like_superfamily"/>
</dbReference>
<dbReference type="CDD" id="cd00383">
    <property type="entry name" value="trans_reg_C"/>
    <property type="match status" value="1"/>
</dbReference>
<protein>
    <submittedName>
        <fullName evidence="10">Response regulator with CheY-like receiver domain and winged-helix DNA-binding domain</fullName>
    </submittedName>
</protein>
<gene>
    <name evidence="10" type="ORF">R2APBS1_0852</name>
</gene>
<evidence type="ECO:0000256" key="3">
    <source>
        <dbReference type="ARBA" id="ARBA00023015"/>
    </source>
</evidence>
<dbReference type="InterPro" id="IPR039420">
    <property type="entry name" value="WalR-like"/>
</dbReference>
<accession>M4NBI8</accession>
<dbReference type="PROSITE" id="PS51755">
    <property type="entry name" value="OMPR_PHOB"/>
    <property type="match status" value="1"/>
</dbReference>
<dbReference type="SMART" id="SM00862">
    <property type="entry name" value="Trans_reg_C"/>
    <property type="match status" value="1"/>
</dbReference>